<accession>A0A3D8GM51</accession>
<gene>
    <name evidence="2" type="ORF">DRW41_17205</name>
</gene>
<evidence type="ECO:0000313" key="2">
    <source>
        <dbReference type="EMBL" id="RDU35478.1"/>
    </source>
</evidence>
<name>A0A3D8GM51_9BACI</name>
<sequence>MKLDLPRTREIWRKFQEATNTVNLHSKRQQIINQMVDVNTQLNLAKTMEEYDSLSEDMQALKRQLTEVDIQIRVKPVQERSVRNNELKQLPNVYNEEFQPYYDSYVKLDKQLKKQLEKFVEDTAPIINEMLAIENLESSFHSLKTNITDRDDFRSLLRLPINTTSFISTNHWEGIDYGMATGVARFIHRIKKFLGQVK</sequence>
<protein>
    <submittedName>
        <fullName evidence="2">Uncharacterized protein</fullName>
    </submittedName>
</protein>
<dbReference type="Proteomes" id="UP000257144">
    <property type="component" value="Unassembled WGS sequence"/>
</dbReference>
<proteinExistence type="predicted"/>
<evidence type="ECO:0000256" key="1">
    <source>
        <dbReference type="SAM" id="Coils"/>
    </source>
</evidence>
<reference evidence="2 3" key="1">
    <citation type="submission" date="2018-07" db="EMBL/GenBank/DDBJ databases">
        <title>Bacillus sp. YLB-04 draft genome sequence.</title>
        <authorList>
            <person name="Yu L."/>
            <person name="Tang X."/>
        </authorList>
    </citation>
    <scope>NUCLEOTIDE SEQUENCE [LARGE SCALE GENOMIC DNA]</scope>
    <source>
        <strain evidence="2 3">YLB-04</strain>
    </source>
</reference>
<organism evidence="2 3">
    <name type="scientific">Neobacillus piezotolerans</name>
    <dbReference type="NCBI Taxonomy" id="2259171"/>
    <lineage>
        <taxon>Bacteria</taxon>
        <taxon>Bacillati</taxon>
        <taxon>Bacillota</taxon>
        <taxon>Bacilli</taxon>
        <taxon>Bacillales</taxon>
        <taxon>Bacillaceae</taxon>
        <taxon>Neobacillus</taxon>
    </lineage>
</organism>
<evidence type="ECO:0000313" key="3">
    <source>
        <dbReference type="Proteomes" id="UP000257144"/>
    </source>
</evidence>
<dbReference type="AlphaFoldDB" id="A0A3D8GM51"/>
<comment type="caution">
    <text evidence="2">The sequence shown here is derived from an EMBL/GenBank/DDBJ whole genome shotgun (WGS) entry which is preliminary data.</text>
</comment>
<keyword evidence="1" id="KW-0175">Coiled coil</keyword>
<feature type="coiled-coil region" evidence="1">
    <location>
        <begin position="44"/>
        <end position="71"/>
    </location>
</feature>
<dbReference type="EMBL" id="QNQT01000009">
    <property type="protein sequence ID" value="RDU35478.1"/>
    <property type="molecule type" value="Genomic_DNA"/>
</dbReference>
<dbReference type="RefSeq" id="WP_115453262.1">
    <property type="nucleotide sequence ID" value="NZ_QNQT01000009.1"/>
</dbReference>
<keyword evidence="3" id="KW-1185">Reference proteome</keyword>